<feature type="chain" id="PRO_5027123055" description="Lipoprotein" evidence="1">
    <location>
        <begin position="24"/>
        <end position="195"/>
    </location>
</feature>
<evidence type="ECO:0000256" key="1">
    <source>
        <dbReference type="SAM" id="SignalP"/>
    </source>
</evidence>
<accession>A0A6N4PVQ0</accession>
<name>A0A6N4PVQ0_9LEPT</name>
<dbReference type="AlphaFoldDB" id="A0A6N4PVQ0"/>
<reference evidence="2" key="1">
    <citation type="journal article" date="2019" name="PLoS Negl. Trop. Dis.">
        <title>Revisiting the worldwide diversity of Leptospira species in the environment.</title>
        <authorList>
            <person name="Vincent A.T."/>
            <person name="Schiettekatte O."/>
            <person name="Bourhy P."/>
            <person name="Veyrier F.J."/>
            <person name="Picardeau M."/>
        </authorList>
    </citation>
    <scope>NUCLEOTIDE SEQUENCE [LARGE SCALE GENOMIC DNA]</scope>
    <source>
        <strain evidence="2">201800293</strain>
    </source>
</reference>
<protein>
    <recommendedName>
        <fullName evidence="4">Lipoprotein</fullName>
    </recommendedName>
</protein>
<keyword evidence="3" id="KW-1185">Reference proteome</keyword>
<dbReference type="EMBL" id="RQFF01000032">
    <property type="protein sequence ID" value="TGK67806.1"/>
    <property type="molecule type" value="Genomic_DNA"/>
</dbReference>
<comment type="caution">
    <text evidence="2">The sequence shown here is derived from an EMBL/GenBank/DDBJ whole genome shotgun (WGS) entry which is preliminary data.</text>
</comment>
<evidence type="ECO:0000313" key="2">
    <source>
        <dbReference type="EMBL" id="TGK67806.1"/>
    </source>
</evidence>
<dbReference type="OrthoDB" id="9797548at2"/>
<evidence type="ECO:0000313" key="3">
    <source>
        <dbReference type="Proteomes" id="UP000297239"/>
    </source>
</evidence>
<dbReference type="RefSeq" id="WP_135635922.1">
    <property type="nucleotide sequence ID" value="NZ_JAMQPQ010000003.1"/>
</dbReference>
<dbReference type="PROSITE" id="PS51257">
    <property type="entry name" value="PROKAR_LIPOPROTEIN"/>
    <property type="match status" value="1"/>
</dbReference>
<dbReference type="Proteomes" id="UP000297239">
    <property type="component" value="Unassembled WGS sequence"/>
</dbReference>
<keyword evidence="1" id="KW-0732">Signal</keyword>
<gene>
    <name evidence="2" type="ORF">EHQ18_14890</name>
</gene>
<evidence type="ECO:0008006" key="4">
    <source>
        <dbReference type="Google" id="ProtNLM"/>
    </source>
</evidence>
<feature type="signal peptide" evidence="1">
    <location>
        <begin position="1"/>
        <end position="23"/>
    </location>
</feature>
<sequence length="195" mass="21458">MKHLNKLLSLIVFLLVFSCATFREGNVSYQKIEPSAGAKKSISFVVTGQVKLNENQPVPQNANALGSWANVVKAEFTASSLFSDVKNNEKSTDLSVDINIQNNGQFSQGLSIITGLTLYLFPSSATDEFVVEATFKNKSGKEIAKIQKRDSVSTWSHLTLIFVYPFKSLSNEVYKCQKDLINSVLVEANAKGVLK</sequence>
<proteinExistence type="predicted"/>
<organism evidence="2 3">
    <name type="scientific">Leptospira kanakyensis</name>
    <dbReference type="NCBI Taxonomy" id="2484968"/>
    <lineage>
        <taxon>Bacteria</taxon>
        <taxon>Pseudomonadati</taxon>
        <taxon>Spirochaetota</taxon>
        <taxon>Spirochaetia</taxon>
        <taxon>Leptospirales</taxon>
        <taxon>Leptospiraceae</taxon>
        <taxon>Leptospira</taxon>
    </lineage>
</organism>